<evidence type="ECO:0000256" key="4">
    <source>
        <dbReference type="ARBA" id="ARBA00022679"/>
    </source>
</evidence>
<evidence type="ECO:0000313" key="11">
    <source>
        <dbReference type="EMBL" id="RLJ68577.1"/>
    </source>
</evidence>
<dbReference type="Pfam" id="PF00512">
    <property type="entry name" value="HisKA"/>
    <property type="match status" value="1"/>
</dbReference>
<dbReference type="PROSITE" id="PS50109">
    <property type="entry name" value="HIS_KIN"/>
    <property type="match status" value="1"/>
</dbReference>
<dbReference type="AlphaFoldDB" id="A0A497XMG6"/>
<evidence type="ECO:0000256" key="5">
    <source>
        <dbReference type="ARBA" id="ARBA00022741"/>
    </source>
</evidence>
<dbReference type="GO" id="GO:0005524">
    <property type="term" value="F:ATP binding"/>
    <property type="evidence" value="ECO:0007669"/>
    <property type="project" value="UniProtKB-KW"/>
</dbReference>
<dbReference type="GO" id="GO:0000155">
    <property type="term" value="F:phosphorelay sensor kinase activity"/>
    <property type="evidence" value="ECO:0007669"/>
    <property type="project" value="InterPro"/>
</dbReference>
<name>A0A497XMG6_9PROT</name>
<feature type="transmembrane region" description="Helical" evidence="9">
    <location>
        <begin position="60"/>
        <end position="81"/>
    </location>
</feature>
<feature type="domain" description="Histidine kinase" evidence="10">
    <location>
        <begin position="289"/>
        <end position="501"/>
    </location>
</feature>
<evidence type="ECO:0000256" key="7">
    <source>
        <dbReference type="ARBA" id="ARBA00022840"/>
    </source>
</evidence>
<dbReference type="Pfam" id="PF02518">
    <property type="entry name" value="HATPase_c"/>
    <property type="match status" value="1"/>
</dbReference>
<keyword evidence="5" id="KW-0547">Nucleotide-binding</keyword>
<dbReference type="PANTHER" id="PTHR43065">
    <property type="entry name" value="SENSOR HISTIDINE KINASE"/>
    <property type="match status" value="1"/>
</dbReference>
<feature type="transmembrane region" description="Helical" evidence="9">
    <location>
        <begin position="137"/>
        <end position="156"/>
    </location>
</feature>
<evidence type="ECO:0000256" key="9">
    <source>
        <dbReference type="SAM" id="Phobius"/>
    </source>
</evidence>
<keyword evidence="9" id="KW-1133">Transmembrane helix</keyword>
<keyword evidence="6" id="KW-0418">Kinase</keyword>
<keyword evidence="3" id="KW-0597">Phosphoprotein</keyword>
<feature type="transmembrane region" description="Helical" evidence="9">
    <location>
        <begin position="168"/>
        <end position="188"/>
    </location>
</feature>
<evidence type="ECO:0000259" key="10">
    <source>
        <dbReference type="PROSITE" id="PS50109"/>
    </source>
</evidence>
<feature type="transmembrane region" description="Helical" evidence="9">
    <location>
        <begin position="194"/>
        <end position="210"/>
    </location>
</feature>
<proteinExistence type="predicted"/>
<dbReference type="InterPro" id="IPR003661">
    <property type="entry name" value="HisK_dim/P_dom"/>
</dbReference>
<dbReference type="InterPro" id="IPR004358">
    <property type="entry name" value="Sig_transdc_His_kin-like_C"/>
</dbReference>
<keyword evidence="7" id="KW-0067">ATP-binding</keyword>
<comment type="caution">
    <text evidence="11">The sequence shown here is derived from an EMBL/GenBank/DDBJ whole genome shotgun (WGS) entry which is preliminary data.</text>
</comment>
<reference evidence="11 12" key="1">
    <citation type="submission" date="2018-10" db="EMBL/GenBank/DDBJ databases">
        <title>Genomic Encyclopedia of Type Strains, Phase IV (KMG-IV): sequencing the most valuable type-strain genomes for metagenomic binning, comparative biology and taxonomic classification.</title>
        <authorList>
            <person name="Goeker M."/>
        </authorList>
    </citation>
    <scope>NUCLEOTIDE SEQUENCE [LARGE SCALE GENOMIC DNA]</scope>
    <source>
        <strain evidence="11 12">DSM 26916</strain>
    </source>
</reference>
<protein>
    <recommendedName>
        <fullName evidence="2">histidine kinase</fullName>
        <ecNumber evidence="2">2.7.13.3</ecNumber>
    </recommendedName>
</protein>
<evidence type="ECO:0000256" key="1">
    <source>
        <dbReference type="ARBA" id="ARBA00000085"/>
    </source>
</evidence>
<dbReference type="InterPro" id="IPR005467">
    <property type="entry name" value="His_kinase_dom"/>
</dbReference>
<evidence type="ECO:0000256" key="3">
    <source>
        <dbReference type="ARBA" id="ARBA00022553"/>
    </source>
</evidence>
<sequence>MTLDWASFIDPLHRLNITPWNPAPALGLLYLLRGGAGGAITLFVALLVSDLVVRDLAASILEVVVLDALLTMGYVGIGLMLKRHIPEGGMFVDRPSLVRWVTIVVLGSLANSLVFVSGLAAFGLMPTEEWSNAVLRFWVGDGVGIFVTLPLLWWLLDAQRRSIFRTVIIRWETAGYALLALASLWLVFVPSDPVQNRYVYVLFLPLVWAASRQGLLGAVFCASFLQLGMLLAGWVWGSLGITVFELQMRSLLLAGVGFLIGVAVDEQRRAASELRQTLRLAAAGEMAAAIAHELNQPLTALTAYGSASEQIMQRDGGSEQLRDVISRMVSEAGRAAEVVRRLRDFFRTGTTQLERIPLSELMETVLQPFRAKAPSLGVELTASIVPELVLHADRLQIEVVLRNLLANAFDAVAGNPEGGRRVTLSSTLTGGDQLHIRIEDTGPGLTAALSDAAFEPFVSTKSSGLGLGLAISRAIAEAHGGTLVAEAGGHGCFILALPIDPMRESIHG</sequence>
<dbReference type="InterPro" id="IPR036097">
    <property type="entry name" value="HisK_dim/P_sf"/>
</dbReference>
<evidence type="ECO:0000256" key="2">
    <source>
        <dbReference type="ARBA" id="ARBA00012438"/>
    </source>
</evidence>
<dbReference type="InterPro" id="IPR003594">
    <property type="entry name" value="HATPase_dom"/>
</dbReference>
<comment type="catalytic activity">
    <reaction evidence="1">
        <text>ATP + protein L-histidine = ADP + protein N-phospho-L-histidine.</text>
        <dbReference type="EC" id="2.7.13.3"/>
    </reaction>
</comment>
<keyword evidence="9" id="KW-0812">Transmembrane</keyword>
<dbReference type="Gene3D" id="1.10.287.130">
    <property type="match status" value="1"/>
</dbReference>
<dbReference type="PRINTS" id="PR00344">
    <property type="entry name" value="BCTRLSENSOR"/>
</dbReference>
<accession>A0A497XMG6</accession>
<evidence type="ECO:0000256" key="6">
    <source>
        <dbReference type="ARBA" id="ARBA00022777"/>
    </source>
</evidence>
<keyword evidence="8" id="KW-0902">Two-component regulatory system</keyword>
<feature type="transmembrane region" description="Helical" evidence="9">
    <location>
        <begin position="28"/>
        <end position="48"/>
    </location>
</feature>
<dbReference type="PANTHER" id="PTHR43065:SF46">
    <property type="entry name" value="C4-DICARBOXYLATE TRANSPORT SENSOR PROTEIN DCTB"/>
    <property type="match status" value="1"/>
</dbReference>
<dbReference type="EMBL" id="RCCI01000004">
    <property type="protein sequence ID" value="RLJ68577.1"/>
    <property type="molecule type" value="Genomic_DNA"/>
</dbReference>
<feature type="transmembrane region" description="Helical" evidence="9">
    <location>
        <begin position="101"/>
        <end position="125"/>
    </location>
</feature>
<organism evidence="11 12">
    <name type="scientific">Sulfurisoma sediminicola</name>
    <dbReference type="NCBI Taxonomy" id="1381557"/>
    <lineage>
        <taxon>Bacteria</taxon>
        <taxon>Pseudomonadati</taxon>
        <taxon>Pseudomonadota</taxon>
        <taxon>Betaproteobacteria</taxon>
        <taxon>Nitrosomonadales</taxon>
        <taxon>Sterolibacteriaceae</taxon>
        <taxon>Sulfurisoma</taxon>
    </lineage>
</organism>
<dbReference type="OrthoDB" id="9785691at2"/>
<feature type="transmembrane region" description="Helical" evidence="9">
    <location>
        <begin position="215"/>
        <end position="236"/>
    </location>
</feature>
<dbReference type="Gene3D" id="3.30.565.10">
    <property type="entry name" value="Histidine kinase-like ATPase, C-terminal domain"/>
    <property type="match status" value="1"/>
</dbReference>
<evidence type="ECO:0000313" key="12">
    <source>
        <dbReference type="Proteomes" id="UP000268908"/>
    </source>
</evidence>
<keyword evidence="12" id="KW-1185">Reference proteome</keyword>
<keyword evidence="9" id="KW-0472">Membrane</keyword>
<dbReference type="RefSeq" id="WP_121240464.1">
    <property type="nucleotide sequence ID" value="NZ_BHVV01000002.1"/>
</dbReference>
<dbReference type="EC" id="2.7.13.3" evidence="2"/>
<dbReference type="SUPFAM" id="SSF47384">
    <property type="entry name" value="Homodimeric domain of signal transducing histidine kinase"/>
    <property type="match status" value="1"/>
</dbReference>
<gene>
    <name evidence="11" type="ORF">DFR35_1145</name>
</gene>
<dbReference type="Proteomes" id="UP000268908">
    <property type="component" value="Unassembled WGS sequence"/>
</dbReference>
<evidence type="ECO:0000256" key="8">
    <source>
        <dbReference type="ARBA" id="ARBA00023012"/>
    </source>
</evidence>
<dbReference type="InterPro" id="IPR036890">
    <property type="entry name" value="HATPase_C_sf"/>
</dbReference>
<dbReference type="CDD" id="cd00082">
    <property type="entry name" value="HisKA"/>
    <property type="match status" value="1"/>
</dbReference>
<dbReference type="SMART" id="SM00388">
    <property type="entry name" value="HisKA"/>
    <property type="match status" value="1"/>
</dbReference>
<dbReference type="SMART" id="SM00387">
    <property type="entry name" value="HATPase_c"/>
    <property type="match status" value="1"/>
</dbReference>
<keyword evidence="4" id="KW-0808">Transferase</keyword>
<dbReference type="SUPFAM" id="SSF55874">
    <property type="entry name" value="ATPase domain of HSP90 chaperone/DNA topoisomerase II/histidine kinase"/>
    <property type="match status" value="1"/>
</dbReference>